<feature type="transmembrane region" description="Helical" evidence="8">
    <location>
        <begin position="171"/>
        <end position="192"/>
    </location>
</feature>
<evidence type="ECO:0000259" key="9">
    <source>
        <dbReference type="PROSITE" id="PS50850"/>
    </source>
</evidence>
<dbReference type="RefSeq" id="WP_035453045.1">
    <property type="nucleotide sequence ID" value="NZ_AZGA01000070.1"/>
</dbReference>
<keyword evidence="7 8" id="KW-0472">Membrane</keyword>
<dbReference type="PANTHER" id="PTHR42718">
    <property type="entry name" value="MAJOR FACILITATOR SUPERFAMILY MULTIDRUG TRANSPORTER MFSC"/>
    <property type="match status" value="1"/>
</dbReference>
<proteinExistence type="inferred from homology"/>
<dbReference type="PROSITE" id="PS50850">
    <property type="entry name" value="MFS"/>
    <property type="match status" value="1"/>
</dbReference>
<dbReference type="PRINTS" id="PR01036">
    <property type="entry name" value="TCRTETB"/>
</dbReference>
<evidence type="ECO:0000313" key="10">
    <source>
        <dbReference type="EMBL" id="KRM32560.1"/>
    </source>
</evidence>
<dbReference type="InterPro" id="IPR036259">
    <property type="entry name" value="MFS_trans_sf"/>
</dbReference>
<name>X0QNE1_9LACO</name>
<accession>X0QNE1</accession>
<feature type="transmembrane region" description="Helical" evidence="8">
    <location>
        <begin position="83"/>
        <end position="100"/>
    </location>
</feature>
<comment type="caution">
    <text evidence="10">The sequence shown here is derived from an EMBL/GenBank/DDBJ whole genome shotgun (WGS) entry which is preliminary data.</text>
</comment>
<keyword evidence="11" id="KW-1185">Reference proteome</keyword>
<keyword evidence="5 8" id="KW-0812">Transmembrane</keyword>
<feature type="transmembrane region" description="Helical" evidence="8">
    <location>
        <begin position="12"/>
        <end position="35"/>
    </location>
</feature>
<dbReference type="CDD" id="cd17321">
    <property type="entry name" value="MFS_MMR_MDR_like"/>
    <property type="match status" value="1"/>
</dbReference>
<feature type="transmembrane region" description="Helical" evidence="8">
    <location>
        <begin position="407"/>
        <end position="429"/>
    </location>
</feature>
<dbReference type="STRING" id="1423734.FC83_GL000427"/>
<dbReference type="GO" id="GO:0005886">
    <property type="term" value="C:plasma membrane"/>
    <property type="evidence" value="ECO:0007669"/>
    <property type="project" value="UniProtKB-SubCell"/>
</dbReference>
<keyword evidence="3" id="KW-0813">Transport</keyword>
<organism evidence="10 11">
    <name type="scientific">Agrilactobacillus composti DSM 18527 = JCM 14202</name>
    <dbReference type="NCBI Taxonomy" id="1423734"/>
    <lineage>
        <taxon>Bacteria</taxon>
        <taxon>Bacillati</taxon>
        <taxon>Bacillota</taxon>
        <taxon>Bacilli</taxon>
        <taxon>Lactobacillales</taxon>
        <taxon>Lactobacillaceae</taxon>
        <taxon>Agrilactobacillus</taxon>
    </lineage>
</organism>
<sequence>MAAQTAPNKQKQYHWLILVAIGLFSFMSNLDASIVNIAMPQISKGLAIPVNQAEWVTSIYLIFMCALLLFFGRLGDMYGKTRVFKVGTLVFILGSFLSGLELNLGFLLFARIIQAFGASMTLSNSFGIVTSAFELKQRGRAMGFVGTFVALGSVAGPALGGLILAHLTWGYIFWVNVPVGIIAILISFIVFPKQDQTKSEPMDWPGFLSFAGFIVALFMAIFLGQEWHFNDLRVLGLFLAALILLGTFIIVERRHAQPLVDFKLFKNQPFTYGIVAALLIFLSNFFPNVLMPFYLYNARGFAIGTAGLLLAIFPIVMLVAGPIGGYLADYYNAQFVTIIGLSLIAVSQLLFTFLQVDTALWYYIGATVIMALGTGLFQSPNNDLVMSSVDKTQLGVAGSINALARNLGMVLGVAFATTVLFWGMTLAGGYKITTYVAGRPDLFLAGSRIAYIVSMIFCLLADGISIARYIQDKRATVQS</sequence>
<feature type="domain" description="Major facilitator superfamily (MFS) profile" evidence="9">
    <location>
        <begin position="17"/>
        <end position="465"/>
    </location>
</feature>
<evidence type="ECO:0000256" key="2">
    <source>
        <dbReference type="ARBA" id="ARBA00008537"/>
    </source>
</evidence>
<gene>
    <name evidence="10" type="ORF">FC83_GL000427</name>
</gene>
<evidence type="ECO:0000256" key="8">
    <source>
        <dbReference type="SAM" id="Phobius"/>
    </source>
</evidence>
<feature type="transmembrane region" description="Helical" evidence="8">
    <location>
        <begin position="234"/>
        <end position="251"/>
    </location>
</feature>
<dbReference type="NCBIfam" id="TIGR00711">
    <property type="entry name" value="efflux_EmrB"/>
    <property type="match status" value="1"/>
</dbReference>
<evidence type="ECO:0000256" key="6">
    <source>
        <dbReference type="ARBA" id="ARBA00022989"/>
    </source>
</evidence>
<keyword evidence="4" id="KW-1003">Cell membrane</keyword>
<dbReference type="Gene3D" id="1.20.1720.10">
    <property type="entry name" value="Multidrug resistance protein D"/>
    <property type="match status" value="1"/>
</dbReference>
<feature type="transmembrane region" description="Helical" evidence="8">
    <location>
        <begin position="360"/>
        <end position="377"/>
    </location>
</feature>
<dbReference type="Pfam" id="PF07690">
    <property type="entry name" value="MFS_1"/>
    <property type="match status" value="1"/>
</dbReference>
<reference evidence="10 11" key="1">
    <citation type="journal article" date="2015" name="Genome Announc.">
        <title>Expanding the biotechnology potential of lactobacilli through comparative genomics of 213 strains and associated genera.</title>
        <authorList>
            <person name="Sun Z."/>
            <person name="Harris H.M."/>
            <person name="McCann A."/>
            <person name="Guo C."/>
            <person name="Argimon S."/>
            <person name="Zhang W."/>
            <person name="Yang X."/>
            <person name="Jeffery I.B."/>
            <person name="Cooney J.C."/>
            <person name="Kagawa T.F."/>
            <person name="Liu W."/>
            <person name="Song Y."/>
            <person name="Salvetti E."/>
            <person name="Wrobel A."/>
            <person name="Rasinkangas P."/>
            <person name="Parkhill J."/>
            <person name="Rea M.C."/>
            <person name="O'Sullivan O."/>
            <person name="Ritari J."/>
            <person name="Douillard F.P."/>
            <person name="Paul Ross R."/>
            <person name="Yang R."/>
            <person name="Briner A.E."/>
            <person name="Felis G.E."/>
            <person name="de Vos W.M."/>
            <person name="Barrangou R."/>
            <person name="Klaenhammer T.R."/>
            <person name="Caufield P.W."/>
            <person name="Cui Y."/>
            <person name="Zhang H."/>
            <person name="O'Toole P.W."/>
        </authorList>
    </citation>
    <scope>NUCLEOTIDE SEQUENCE [LARGE SCALE GENOMIC DNA]</scope>
    <source>
        <strain evidence="10 11">DSM 18527</strain>
    </source>
</reference>
<dbReference type="eggNOG" id="COG2814">
    <property type="taxonomic scope" value="Bacteria"/>
</dbReference>
<dbReference type="AlphaFoldDB" id="X0QNE1"/>
<comment type="subcellular location">
    <subcellularLocation>
        <location evidence="1">Cell membrane</location>
        <topology evidence="1">Multi-pass membrane protein</topology>
    </subcellularLocation>
</comment>
<feature type="transmembrane region" description="Helical" evidence="8">
    <location>
        <begin position="449"/>
        <end position="470"/>
    </location>
</feature>
<dbReference type="PANTHER" id="PTHR42718:SF9">
    <property type="entry name" value="MAJOR FACILITATOR SUPERFAMILY MULTIDRUG TRANSPORTER MFSC"/>
    <property type="match status" value="1"/>
</dbReference>
<feature type="transmembrane region" description="Helical" evidence="8">
    <location>
        <begin position="335"/>
        <end position="354"/>
    </location>
</feature>
<evidence type="ECO:0000256" key="7">
    <source>
        <dbReference type="ARBA" id="ARBA00023136"/>
    </source>
</evidence>
<feature type="transmembrane region" description="Helical" evidence="8">
    <location>
        <begin position="272"/>
        <end position="295"/>
    </location>
</feature>
<dbReference type="OrthoDB" id="102502at2"/>
<feature type="transmembrane region" description="Helical" evidence="8">
    <location>
        <begin position="301"/>
        <end position="323"/>
    </location>
</feature>
<evidence type="ECO:0000256" key="3">
    <source>
        <dbReference type="ARBA" id="ARBA00022448"/>
    </source>
</evidence>
<dbReference type="Gene3D" id="1.20.1250.20">
    <property type="entry name" value="MFS general substrate transporter like domains"/>
    <property type="match status" value="1"/>
</dbReference>
<dbReference type="SUPFAM" id="SSF103473">
    <property type="entry name" value="MFS general substrate transporter"/>
    <property type="match status" value="1"/>
</dbReference>
<feature type="transmembrane region" description="Helical" evidence="8">
    <location>
        <begin position="141"/>
        <end position="165"/>
    </location>
</feature>
<dbReference type="GO" id="GO:0022857">
    <property type="term" value="F:transmembrane transporter activity"/>
    <property type="evidence" value="ECO:0007669"/>
    <property type="project" value="InterPro"/>
</dbReference>
<evidence type="ECO:0000256" key="1">
    <source>
        <dbReference type="ARBA" id="ARBA00004651"/>
    </source>
</evidence>
<dbReference type="PATRIC" id="fig|1423734.3.peg.428"/>
<feature type="transmembrane region" description="Helical" evidence="8">
    <location>
        <begin position="204"/>
        <end position="222"/>
    </location>
</feature>
<evidence type="ECO:0000256" key="5">
    <source>
        <dbReference type="ARBA" id="ARBA00022692"/>
    </source>
</evidence>
<dbReference type="EMBL" id="AZGA01000070">
    <property type="protein sequence ID" value="KRM32560.1"/>
    <property type="molecule type" value="Genomic_DNA"/>
</dbReference>
<feature type="transmembrane region" description="Helical" evidence="8">
    <location>
        <begin position="55"/>
        <end position="71"/>
    </location>
</feature>
<keyword evidence="6 8" id="KW-1133">Transmembrane helix</keyword>
<dbReference type="Proteomes" id="UP000051236">
    <property type="component" value="Unassembled WGS sequence"/>
</dbReference>
<dbReference type="InterPro" id="IPR004638">
    <property type="entry name" value="EmrB-like"/>
</dbReference>
<feature type="transmembrane region" description="Helical" evidence="8">
    <location>
        <begin position="106"/>
        <end position="129"/>
    </location>
</feature>
<dbReference type="InterPro" id="IPR011701">
    <property type="entry name" value="MFS"/>
</dbReference>
<evidence type="ECO:0000313" key="11">
    <source>
        <dbReference type="Proteomes" id="UP000051236"/>
    </source>
</evidence>
<protein>
    <submittedName>
        <fullName evidence="10">MFS family major facilitator transporter</fullName>
    </submittedName>
</protein>
<dbReference type="InterPro" id="IPR020846">
    <property type="entry name" value="MFS_dom"/>
</dbReference>
<comment type="similarity">
    <text evidence="2">Belongs to the major facilitator superfamily. EmrB family.</text>
</comment>
<evidence type="ECO:0000256" key="4">
    <source>
        <dbReference type="ARBA" id="ARBA00022475"/>
    </source>
</evidence>